<dbReference type="GO" id="GO:0008652">
    <property type="term" value="P:amino acid biosynthetic process"/>
    <property type="evidence" value="ECO:0007669"/>
    <property type="project" value="UniProtKB-KW"/>
</dbReference>
<evidence type="ECO:0000256" key="4">
    <source>
        <dbReference type="ARBA" id="ARBA00023027"/>
    </source>
</evidence>
<dbReference type="InterPro" id="IPR006140">
    <property type="entry name" value="D-isomer_DH_NAD-bd"/>
</dbReference>
<dbReference type="SUPFAM" id="SSF51735">
    <property type="entry name" value="NAD(P)-binding Rossmann-fold domains"/>
    <property type="match status" value="1"/>
</dbReference>
<dbReference type="InterPro" id="IPR036291">
    <property type="entry name" value="NAD(P)-bd_dom_sf"/>
</dbReference>
<name>A0A917SYU7_9ACTN</name>
<dbReference type="Pfam" id="PF00389">
    <property type="entry name" value="2-Hacid_dh"/>
    <property type="match status" value="1"/>
</dbReference>
<dbReference type="Pfam" id="PF02826">
    <property type="entry name" value="2-Hacid_dh_C"/>
    <property type="match status" value="1"/>
</dbReference>
<evidence type="ECO:0000256" key="2">
    <source>
        <dbReference type="ARBA" id="ARBA00022605"/>
    </source>
</evidence>
<evidence type="ECO:0000313" key="9">
    <source>
        <dbReference type="Proteomes" id="UP000642070"/>
    </source>
</evidence>
<keyword evidence="3 5" id="KW-0560">Oxidoreductase</keyword>
<dbReference type="InterPro" id="IPR006139">
    <property type="entry name" value="D-isomer_2_OHA_DH_cat_dom"/>
</dbReference>
<evidence type="ECO:0000256" key="5">
    <source>
        <dbReference type="RuleBase" id="RU003719"/>
    </source>
</evidence>
<evidence type="ECO:0000259" key="6">
    <source>
        <dbReference type="Pfam" id="PF00389"/>
    </source>
</evidence>
<dbReference type="Proteomes" id="UP000642070">
    <property type="component" value="Unassembled WGS sequence"/>
</dbReference>
<keyword evidence="2" id="KW-0028">Amino-acid biosynthesis</keyword>
<proteinExistence type="inferred from homology"/>
<dbReference type="InterPro" id="IPR043322">
    <property type="entry name" value="CtBP"/>
</dbReference>
<dbReference type="FunFam" id="3.40.50.720:FF:000203">
    <property type="entry name" value="D-3-phosphoglycerate dehydrogenase (SerA)"/>
    <property type="match status" value="1"/>
</dbReference>
<dbReference type="AlphaFoldDB" id="A0A917SYU7"/>
<dbReference type="PANTHER" id="PTHR42789">
    <property type="entry name" value="D-ISOMER SPECIFIC 2-HYDROXYACID DEHYDROGENASE FAMILY PROTEIN (AFU_ORTHOLOGUE AFUA_6G10090)"/>
    <property type="match status" value="1"/>
</dbReference>
<evidence type="ECO:0000256" key="3">
    <source>
        <dbReference type="ARBA" id="ARBA00023002"/>
    </source>
</evidence>
<evidence type="ECO:0000259" key="7">
    <source>
        <dbReference type="Pfam" id="PF02826"/>
    </source>
</evidence>
<dbReference type="InterPro" id="IPR029753">
    <property type="entry name" value="D-isomer_DH_CS"/>
</dbReference>
<dbReference type="PROSITE" id="PS00670">
    <property type="entry name" value="D_2_HYDROXYACID_DH_2"/>
    <property type="match status" value="1"/>
</dbReference>
<dbReference type="EMBL" id="BMPI01000001">
    <property type="protein sequence ID" value="GGM04289.1"/>
    <property type="molecule type" value="Genomic_DNA"/>
</dbReference>
<feature type="domain" description="D-isomer specific 2-hydroxyacid dehydrogenase NAD-binding" evidence="7">
    <location>
        <begin position="111"/>
        <end position="282"/>
    </location>
</feature>
<evidence type="ECO:0000256" key="1">
    <source>
        <dbReference type="ARBA" id="ARBA00005854"/>
    </source>
</evidence>
<organism evidence="8 9">
    <name type="scientific">Dactylosporangium sucinum</name>
    <dbReference type="NCBI Taxonomy" id="1424081"/>
    <lineage>
        <taxon>Bacteria</taxon>
        <taxon>Bacillati</taxon>
        <taxon>Actinomycetota</taxon>
        <taxon>Actinomycetes</taxon>
        <taxon>Micromonosporales</taxon>
        <taxon>Micromonosporaceae</taxon>
        <taxon>Dactylosporangium</taxon>
    </lineage>
</organism>
<protein>
    <submittedName>
        <fullName evidence="8">3-phosphoglycerate dehydrogenase</fullName>
    </submittedName>
</protein>
<dbReference type="RefSeq" id="WP_190247722.1">
    <property type="nucleotide sequence ID" value="NZ_BMPI01000001.1"/>
</dbReference>
<dbReference type="CDD" id="cd05299">
    <property type="entry name" value="CtBP_dh"/>
    <property type="match status" value="1"/>
</dbReference>
<keyword evidence="4" id="KW-0520">NAD</keyword>
<sequence length="330" mass="35366">MSSVVQVEYVGDLAPYDDEVAALAEVGADLTVIRAADGDALVDAARDADVIWLEWTPHLTRDVLARLPRLGLAIRWGVGYDQFDVAAATELGIAVANAPSYCTEDVAEHALALLLALSRQVVHRDRQGQQGLWRHGPAPHRRLAGSTVGVIGLGRIGGRVARIASAFGANVLGYDPVAPTIDAPVRRVDLEELLRESDFVSVHVPLTETTRHLFDTGTLALMQPHAALVNTSRGGIVRQEALVEALDAGRLGAAALDVFEQEPLPADNPLRGRDNVILTPHEGANSPQALRDLRREVCGATVEWLRTGWAASIVNPQVRPHARGVAQGAR</sequence>
<evidence type="ECO:0000313" key="8">
    <source>
        <dbReference type="EMBL" id="GGM04289.1"/>
    </source>
</evidence>
<comment type="caution">
    <text evidence="8">The sequence shown here is derived from an EMBL/GenBank/DDBJ whole genome shotgun (WGS) entry which is preliminary data.</text>
</comment>
<dbReference type="InterPro" id="IPR029752">
    <property type="entry name" value="D-isomer_DH_CS1"/>
</dbReference>
<dbReference type="GO" id="GO:0003714">
    <property type="term" value="F:transcription corepressor activity"/>
    <property type="evidence" value="ECO:0007669"/>
    <property type="project" value="InterPro"/>
</dbReference>
<dbReference type="GO" id="GO:0016616">
    <property type="term" value="F:oxidoreductase activity, acting on the CH-OH group of donors, NAD or NADP as acceptor"/>
    <property type="evidence" value="ECO:0007669"/>
    <property type="project" value="InterPro"/>
</dbReference>
<dbReference type="InterPro" id="IPR050857">
    <property type="entry name" value="D-2-hydroxyacid_DH"/>
</dbReference>
<comment type="similarity">
    <text evidence="1 5">Belongs to the D-isomer specific 2-hydroxyacid dehydrogenase family.</text>
</comment>
<reference evidence="8" key="1">
    <citation type="journal article" date="2014" name="Int. J. Syst. Evol. Microbiol.">
        <title>Complete genome sequence of Corynebacterium casei LMG S-19264T (=DSM 44701T), isolated from a smear-ripened cheese.</title>
        <authorList>
            <consortium name="US DOE Joint Genome Institute (JGI-PGF)"/>
            <person name="Walter F."/>
            <person name="Albersmeier A."/>
            <person name="Kalinowski J."/>
            <person name="Ruckert C."/>
        </authorList>
    </citation>
    <scope>NUCLEOTIDE SEQUENCE</scope>
    <source>
        <strain evidence="8">JCM 19831</strain>
    </source>
</reference>
<reference evidence="8" key="2">
    <citation type="submission" date="2020-09" db="EMBL/GenBank/DDBJ databases">
        <authorList>
            <person name="Sun Q."/>
            <person name="Ohkuma M."/>
        </authorList>
    </citation>
    <scope>NUCLEOTIDE SEQUENCE</scope>
    <source>
        <strain evidence="8">JCM 19831</strain>
    </source>
</reference>
<feature type="domain" description="D-isomer specific 2-hydroxyacid dehydrogenase catalytic" evidence="6">
    <location>
        <begin position="19"/>
        <end position="315"/>
    </location>
</feature>
<dbReference type="PROSITE" id="PS00065">
    <property type="entry name" value="D_2_HYDROXYACID_DH_1"/>
    <property type="match status" value="1"/>
</dbReference>
<accession>A0A917SYU7</accession>
<dbReference type="GO" id="GO:0051287">
    <property type="term" value="F:NAD binding"/>
    <property type="evidence" value="ECO:0007669"/>
    <property type="project" value="InterPro"/>
</dbReference>
<dbReference type="Gene3D" id="3.40.50.720">
    <property type="entry name" value="NAD(P)-binding Rossmann-like Domain"/>
    <property type="match status" value="2"/>
</dbReference>
<dbReference type="SUPFAM" id="SSF52283">
    <property type="entry name" value="Formate/glycerate dehydrogenase catalytic domain-like"/>
    <property type="match status" value="1"/>
</dbReference>
<keyword evidence="9" id="KW-1185">Reference proteome</keyword>
<dbReference type="PANTHER" id="PTHR42789:SF1">
    <property type="entry name" value="D-ISOMER SPECIFIC 2-HYDROXYACID DEHYDROGENASE FAMILY PROTEIN (AFU_ORTHOLOGUE AFUA_6G10090)"/>
    <property type="match status" value="1"/>
</dbReference>
<gene>
    <name evidence="8" type="ORF">GCM10007977_001930</name>
</gene>